<dbReference type="InterPro" id="IPR036871">
    <property type="entry name" value="PX_dom_sf"/>
</dbReference>
<dbReference type="KEGG" id="mbr:MONBRDRAFT_31764"/>
<dbReference type="GO" id="GO:0005886">
    <property type="term" value="C:plasma membrane"/>
    <property type="evidence" value="ECO:0000318"/>
    <property type="project" value="GO_Central"/>
</dbReference>
<evidence type="ECO:0000256" key="5">
    <source>
        <dbReference type="ARBA" id="ARBA00023329"/>
    </source>
</evidence>
<evidence type="ECO:0000256" key="3">
    <source>
        <dbReference type="ARBA" id="ARBA00022443"/>
    </source>
</evidence>
<dbReference type="GO" id="GO:0097320">
    <property type="term" value="P:plasma membrane tubulation"/>
    <property type="evidence" value="ECO:0000318"/>
    <property type="project" value="GO_Central"/>
</dbReference>
<keyword evidence="11" id="KW-1185">Reference proteome</keyword>
<dbReference type="PROSITE" id="PS50002">
    <property type="entry name" value="SH3"/>
    <property type="match status" value="1"/>
</dbReference>
<dbReference type="FunFam" id="3.30.1520.10:FF:000004">
    <property type="entry name" value="Sorting nexin"/>
    <property type="match status" value="1"/>
</dbReference>
<evidence type="ECO:0000256" key="7">
    <source>
        <dbReference type="SAM" id="MobiDB-lite"/>
    </source>
</evidence>
<dbReference type="EMBL" id="CH991546">
    <property type="protein sequence ID" value="EDQ90908.1"/>
    <property type="molecule type" value="Genomic_DNA"/>
</dbReference>
<evidence type="ECO:0000256" key="1">
    <source>
        <dbReference type="ARBA" id="ARBA00004156"/>
    </source>
</evidence>
<dbReference type="GO" id="GO:0006897">
    <property type="term" value="P:endocytosis"/>
    <property type="evidence" value="ECO:0000318"/>
    <property type="project" value="GO_Central"/>
</dbReference>
<keyword evidence="5" id="KW-0968">Cytoplasmic vesicle</keyword>
<dbReference type="Gene3D" id="1.20.1270.60">
    <property type="entry name" value="Arfaptin homology (AH) domain/BAR domain"/>
    <property type="match status" value="1"/>
</dbReference>
<dbReference type="Pfam" id="PF14604">
    <property type="entry name" value="SH3_9"/>
    <property type="match status" value="1"/>
</dbReference>
<organism evidence="10 11">
    <name type="scientific">Monosiga brevicollis</name>
    <name type="common">Choanoflagellate</name>
    <dbReference type="NCBI Taxonomy" id="81824"/>
    <lineage>
        <taxon>Eukaryota</taxon>
        <taxon>Choanoflagellata</taxon>
        <taxon>Craspedida</taxon>
        <taxon>Salpingoecidae</taxon>
        <taxon>Monosiga</taxon>
    </lineage>
</organism>
<evidence type="ECO:0000256" key="4">
    <source>
        <dbReference type="ARBA" id="ARBA00023136"/>
    </source>
</evidence>
<dbReference type="InterPro" id="IPR019497">
    <property type="entry name" value="Sorting_nexin_WASP-bd-dom"/>
</dbReference>
<comment type="similarity">
    <text evidence="2">Belongs to the sorting nexin family.</text>
</comment>
<evidence type="ECO:0000256" key="2">
    <source>
        <dbReference type="ARBA" id="ARBA00010883"/>
    </source>
</evidence>
<dbReference type="SUPFAM" id="SSF64268">
    <property type="entry name" value="PX domain"/>
    <property type="match status" value="1"/>
</dbReference>
<dbReference type="OMA" id="QAFQMDP"/>
<dbReference type="RefSeq" id="XP_001744205.1">
    <property type="nucleotide sequence ID" value="XM_001744153.1"/>
</dbReference>
<feature type="compositionally biased region" description="Low complexity" evidence="7">
    <location>
        <begin position="101"/>
        <end position="110"/>
    </location>
</feature>
<dbReference type="STRING" id="81824.A9UUI4"/>
<name>A9UUI4_MONBE</name>
<dbReference type="PANTHER" id="PTHR45827:SF1">
    <property type="entry name" value="SORTING NEXIN"/>
    <property type="match status" value="1"/>
</dbReference>
<dbReference type="SMART" id="SM00312">
    <property type="entry name" value="PX"/>
    <property type="match status" value="1"/>
</dbReference>
<evidence type="ECO:0000259" key="8">
    <source>
        <dbReference type="PROSITE" id="PS50002"/>
    </source>
</evidence>
<dbReference type="GO" id="GO:0031410">
    <property type="term" value="C:cytoplasmic vesicle"/>
    <property type="evidence" value="ECO:0000318"/>
    <property type="project" value="GO_Central"/>
</dbReference>
<dbReference type="eggNOG" id="KOG2528">
    <property type="taxonomic scope" value="Eukaryota"/>
</dbReference>
<comment type="subcellular location">
    <subcellularLocation>
        <location evidence="1">Cytoplasmic vesicle membrane</location>
    </subcellularLocation>
</comment>
<dbReference type="GO" id="GO:0016197">
    <property type="term" value="P:endosomal transport"/>
    <property type="evidence" value="ECO:0000318"/>
    <property type="project" value="GO_Central"/>
</dbReference>
<dbReference type="PROSITE" id="PS50195">
    <property type="entry name" value="PX"/>
    <property type="match status" value="1"/>
</dbReference>
<dbReference type="SUPFAM" id="SSF103657">
    <property type="entry name" value="BAR/IMD domain-like"/>
    <property type="match status" value="1"/>
</dbReference>
<dbReference type="AlphaFoldDB" id="A9UUI4"/>
<dbReference type="FunCoup" id="A9UUI4">
    <property type="interactions" value="941"/>
</dbReference>
<dbReference type="CDD" id="cd06862">
    <property type="entry name" value="PX_SNX9_18_like"/>
    <property type="match status" value="1"/>
</dbReference>
<protein>
    <recommendedName>
        <fullName evidence="12">Sorting nexin</fullName>
    </recommendedName>
</protein>
<evidence type="ECO:0000313" key="10">
    <source>
        <dbReference type="EMBL" id="EDQ90908.1"/>
    </source>
</evidence>
<sequence>MADDDWDDDFEEDTGPYVLQPEDILARARCLYDFESTNEVELPLREGDIINVTRLDVGGGWLEGELNGQHGLFPESYVEVLAADDQGAAAPVSAVPQAASAAPPMASSVPRPGPGTSAADAPADACVILSGHVWQPSQEPFTLEVSAQEGKESKFGGLKKFTAYQICNTTTQATVMRRFKHFDWLHQRLVELYPCIVIPPLPEKQVSGRFSKNFVEYRRQKLERMLNRVALHPVLGASSVFRHFLTATDKKDWKSGKRQAEGEAKSGTFVQKVYQEELPPSDGREVISGFKTFHTWLEKQLTLIGDECDALLMQHHVAAEHLTKLADTMGKLGEAATRPSYAPWWEEQSPAEMDNMMDRMAYVGDNIRTLAAQIAEQEENDRRDFLGFLRHEQGLLKALQPVYKQHDHLYADYNSAQGKDGQVDQVDNLRQTCEKATSVVMAEMRHLHESLLNDIHASMKLHIENQVAYHQRLAAVWENLREQFP</sequence>
<dbReference type="SUPFAM" id="SSF50044">
    <property type="entry name" value="SH3-domain"/>
    <property type="match status" value="1"/>
</dbReference>
<proteinExistence type="inferred from homology"/>
<feature type="domain" description="PX" evidence="9">
    <location>
        <begin position="142"/>
        <end position="251"/>
    </location>
</feature>
<dbReference type="PANTHER" id="PTHR45827">
    <property type="entry name" value="SORTING NEXIN"/>
    <property type="match status" value="1"/>
</dbReference>
<keyword evidence="4" id="KW-0472">Membrane</keyword>
<evidence type="ECO:0000313" key="11">
    <source>
        <dbReference type="Proteomes" id="UP000001357"/>
    </source>
</evidence>
<dbReference type="GO" id="GO:0030659">
    <property type="term" value="C:cytoplasmic vesicle membrane"/>
    <property type="evidence" value="ECO:0007669"/>
    <property type="project" value="UniProtKB-SubCell"/>
</dbReference>
<dbReference type="SMART" id="SM00326">
    <property type="entry name" value="SH3"/>
    <property type="match status" value="1"/>
</dbReference>
<dbReference type="InParanoid" id="A9UUI4"/>
<dbReference type="Proteomes" id="UP000001357">
    <property type="component" value="Unassembled WGS sequence"/>
</dbReference>
<dbReference type="GO" id="GO:0035091">
    <property type="term" value="F:phosphatidylinositol binding"/>
    <property type="evidence" value="ECO:0000318"/>
    <property type="project" value="GO_Central"/>
</dbReference>
<feature type="region of interest" description="Disordered" evidence="7">
    <location>
        <begin position="101"/>
        <end position="120"/>
    </location>
</feature>
<gene>
    <name evidence="10" type="ORF">MONBRDRAFT_31764</name>
</gene>
<dbReference type="Gene3D" id="3.30.1520.10">
    <property type="entry name" value="Phox-like domain"/>
    <property type="match status" value="1"/>
</dbReference>
<evidence type="ECO:0000256" key="6">
    <source>
        <dbReference type="PROSITE-ProRule" id="PRU00192"/>
    </source>
</evidence>
<reference evidence="10 11" key="1">
    <citation type="journal article" date="2008" name="Nature">
        <title>The genome of the choanoflagellate Monosiga brevicollis and the origin of metazoans.</title>
        <authorList>
            <consortium name="JGI Sequencing"/>
            <person name="King N."/>
            <person name="Westbrook M.J."/>
            <person name="Young S.L."/>
            <person name="Kuo A."/>
            <person name="Abedin M."/>
            <person name="Chapman J."/>
            <person name="Fairclough S."/>
            <person name="Hellsten U."/>
            <person name="Isogai Y."/>
            <person name="Letunic I."/>
            <person name="Marr M."/>
            <person name="Pincus D."/>
            <person name="Putnam N."/>
            <person name="Rokas A."/>
            <person name="Wright K.J."/>
            <person name="Zuzow R."/>
            <person name="Dirks W."/>
            <person name="Good M."/>
            <person name="Goodstein D."/>
            <person name="Lemons D."/>
            <person name="Li W."/>
            <person name="Lyons J.B."/>
            <person name="Morris A."/>
            <person name="Nichols S."/>
            <person name="Richter D.J."/>
            <person name="Salamov A."/>
            <person name="Bork P."/>
            <person name="Lim W.A."/>
            <person name="Manning G."/>
            <person name="Miller W.T."/>
            <person name="McGinnis W."/>
            <person name="Shapiro H."/>
            <person name="Tjian R."/>
            <person name="Grigoriev I.V."/>
            <person name="Rokhsar D."/>
        </authorList>
    </citation>
    <scope>NUCLEOTIDE SEQUENCE [LARGE SCALE GENOMIC DNA]</scope>
    <source>
        <strain evidence="11">MX1 / ATCC 50154</strain>
    </source>
</reference>
<dbReference type="InterPro" id="IPR027267">
    <property type="entry name" value="AH/BAR_dom_sf"/>
</dbReference>
<keyword evidence="3 6" id="KW-0728">SH3 domain</keyword>
<dbReference type="Pfam" id="PF00787">
    <property type="entry name" value="PX"/>
    <property type="match status" value="1"/>
</dbReference>
<dbReference type="GeneID" id="5889613"/>
<evidence type="ECO:0008006" key="12">
    <source>
        <dbReference type="Google" id="ProtNLM"/>
    </source>
</evidence>
<accession>A9UUI4</accession>
<dbReference type="InterPro" id="IPR001452">
    <property type="entry name" value="SH3_domain"/>
</dbReference>
<evidence type="ECO:0000259" key="9">
    <source>
        <dbReference type="PROSITE" id="PS50195"/>
    </source>
</evidence>
<dbReference type="Gene3D" id="2.30.30.40">
    <property type="entry name" value="SH3 Domains"/>
    <property type="match status" value="1"/>
</dbReference>
<feature type="domain" description="SH3" evidence="8">
    <location>
        <begin position="23"/>
        <end position="83"/>
    </location>
</feature>
<dbReference type="InterPro" id="IPR001683">
    <property type="entry name" value="PX_dom"/>
</dbReference>
<dbReference type="InterPro" id="IPR036028">
    <property type="entry name" value="SH3-like_dom_sf"/>
</dbReference>
<dbReference type="Pfam" id="PF10456">
    <property type="entry name" value="BAR_3_WASP_bdg"/>
    <property type="match status" value="1"/>
</dbReference>